<dbReference type="Proteomes" id="UP000268553">
    <property type="component" value="Unassembled WGS sequence"/>
</dbReference>
<dbReference type="OrthoDB" id="7601544at2"/>
<evidence type="ECO:0000313" key="2">
    <source>
        <dbReference type="EMBL" id="RRQ51548.1"/>
    </source>
</evidence>
<proteinExistence type="predicted"/>
<evidence type="ECO:0000313" key="3">
    <source>
        <dbReference type="Proteomes" id="UP000268553"/>
    </source>
</evidence>
<feature type="compositionally biased region" description="Low complexity" evidence="1">
    <location>
        <begin position="68"/>
        <end position="78"/>
    </location>
</feature>
<dbReference type="EMBL" id="RWJI01000001">
    <property type="protein sequence ID" value="RRQ51548.1"/>
    <property type="molecule type" value="Genomic_DNA"/>
</dbReference>
<reference evidence="2 3" key="1">
    <citation type="submission" date="2018-12" db="EMBL/GenBank/DDBJ databases">
        <authorList>
            <person name="Kim S.-J."/>
            <person name="Jung G.-Y."/>
        </authorList>
    </citation>
    <scope>NUCLEOTIDE SEQUENCE [LARGE SCALE GENOMIC DNA]</scope>
    <source>
        <strain evidence="2 3">03SU3-P</strain>
    </source>
</reference>
<accession>A0A426RRG9</accession>
<feature type="region of interest" description="Disordered" evidence="1">
    <location>
        <begin position="52"/>
        <end position="103"/>
    </location>
</feature>
<gene>
    <name evidence="2" type="ORF">D7D48_01210</name>
</gene>
<name>A0A426RRG9_9SPHN</name>
<keyword evidence="3" id="KW-1185">Reference proteome</keyword>
<organism evidence="2 3">
    <name type="scientific">Sphingorhabdus wooponensis</name>
    <dbReference type="NCBI Taxonomy" id="940136"/>
    <lineage>
        <taxon>Bacteria</taxon>
        <taxon>Pseudomonadati</taxon>
        <taxon>Pseudomonadota</taxon>
        <taxon>Alphaproteobacteria</taxon>
        <taxon>Sphingomonadales</taxon>
        <taxon>Sphingomonadaceae</taxon>
        <taxon>Sphingorhabdus</taxon>
    </lineage>
</organism>
<sequence>MDAREELKRWMAMVVQLSSEEESKTIKQDIDLFLSVAGELYGKLAERNTALAQQCRSSSRAKPPKPAPQKAQKQPKPKLSIDDTPQPQNDSEDRSQERPAQSS</sequence>
<comment type="caution">
    <text evidence="2">The sequence shown here is derived from an EMBL/GenBank/DDBJ whole genome shotgun (WGS) entry which is preliminary data.</text>
</comment>
<dbReference type="AlphaFoldDB" id="A0A426RRG9"/>
<protein>
    <submittedName>
        <fullName evidence="2">Uncharacterized protein</fullName>
    </submittedName>
</protein>
<evidence type="ECO:0000256" key="1">
    <source>
        <dbReference type="SAM" id="MobiDB-lite"/>
    </source>
</evidence>